<dbReference type="InterPro" id="IPR029058">
    <property type="entry name" value="AB_hydrolase_fold"/>
</dbReference>
<evidence type="ECO:0000259" key="1">
    <source>
        <dbReference type="Pfam" id="PF00561"/>
    </source>
</evidence>
<dbReference type="GO" id="GO:0016787">
    <property type="term" value="F:hydrolase activity"/>
    <property type="evidence" value="ECO:0007669"/>
    <property type="project" value="UniProtKB-KW"/>
</dbReference>
<dbReference type="Pfam" id="PF00561">
    <property type="entry name" value="Abhydrolase_1"/>
    <property type="match status" value="1"/>
</dbReference>
<feature type="domain" description="AB hydrolase-1" evidence="1">
    <location>
        <begin position="39"/>
        <end position="281"/>
    </location>
</feature>
<dbReference type="InterPro" id="IPR000073">
    <property type="entry name" value="AB_hydrolase_1"/>
</dbReference>
<dbReference type="OrthoDB" id="9773293at2"/>
<dbReference type="EMBL" id="QNQU01000026">
    <property type="protein sequence ID" value="RBQ03085.1"/>
    <property type="molecule type" value="Genomic_DNA"/>
</dbReference>
<dbReference type="SUPFAM" id="SSF53474">
    <property type="entry name" value="alpha/beta-Hydrolases"/>
    <property type="match status" value="1"/>
</dbReference>
<proteinExistence type="predicted"/>
<dbReference type="AlphaFoldDB" id="A0A366KN80"/>
<evidence type="ECO:0000313" key="3">
    <source>
        <dbReference type="Proteomes" id="UP000252081"/>
    </source>
</evidence>
<organism evidence="2 3">
    <name type="scientific">Pedobacter miscanthi</name>
    <dbReference type="NCBI Taxonomy" id="2259170"/>
    <lineage>
        <taxon>Bacteria</taxon>
        <taxon>Pseudomonadati</taxon>
        <taxon>Bacteroidota</taxon>
        <taxon>Sphingobacteriia</taxon>
        <taxon>Sphingobacteriales</taxon>
        <taxon>Sphingobacteriaceae</taxon>
        <taxon>Pedobacter</taxon>
    </lineage>
</organism>
<gene>
    <name evidence="2" type="ORF">DRW42_23670</name>
</gene>
<dbReference type="Proteomes" id="UP000252081">
    <property type="component" value="Unassembled WGS sequence"/>
</dbReference>
<protein>
    <submittedName>
        <fullName evidence="2">Alpha/beta hydrolase</fullName>
    </submittedName>
</protein>
<reference evidence="2 3" key="1">
    <citation type="submission" date="2018-07" db="EMBL/GenBank/DDBJ databases">
        <title>A draft genome of a endophytic bacteria, a new species of Pedobacter.</title>
        <authorList>
            <person name="Zhang Z.D."/>
            <person name="Chen Z.J."/>
        </authorList>
    </citation>
    <scope>NUCLEOTIDE SEQUENCE [LARGE SCALE GENOMIC DNA]</scope>
    <source>
        <strain evidence="2 3">RS10</strain>
    </source>
</reference>
<keyword evidence="2" id="KW-0378">Hydrolase</keyword>
<dbReference type="RefSeq" id="WP_113951347.1">
    <property type="nucleotide sequence ID" value="NZ_QNQU01000026.1"/>
</dbReference>
<keyword evidence="3" id="KW-1185">Reference proteome</keyword>
<dbReference type="Gene3D" id="3.40.50.1820">
    <property type="entry name" value="alpha/beta hydrolase"/>
    <property type="match status" value="1"/>
</dbReference>
<accession>A0A366KN80</accession>
<comment type="caution">
    <text evidence="2">The sequence shown here is derived from an EMBL/GenBank/DDBJ whole genome shotgun (WGS) entry which is preliminary data.</text>
</comment>
<name>A0A366KN80_9SPHI</name>
<sequence length="295" mass="33430">MENPFSSTELLKSLPGFESHFEQVNGTRIHYIEGGQGQPLILLPGYPETWWSCHQIMPLLASKFRIFVVEMRGMGDSDNPADGYEKKNMAKDVYELTKLLELGKVCIAGQDIGAHVAYSFAANFPGATEKVILFDTPHPEEGMYQLPMLPIPGAQYVYPWWLAFNQIKELPEEIMEGRMNTLIDWMFDQLLVHKEAVTRFDRSVYAFAYNSKDAIRASNSWYQAFNNDIADFREYNKITVPLLAIGGSGYEVLKSGLRENATNVKLVKIEDCGHFLLSEKPQECADHIISFLSNA</sequence>
<dbReference type="PANTHER" id="PTHR43329">
    <property type="entry name" value="EPOXIDE HYDROLASE"/>
    <property type="match status" value="1"/>
</dbReference>
<evidence type="ECO:0000313" key="2">
    <source>
        <dbReference type="EMBL" id="RBQ03085.1"/>
    </source>
</evidence>